<sequence>MIINDVIKKIVFIENSLKKGDYLFVWNGIKKRIKSENIAFGLKRDLSEETIPPRSLISLSIRPYQISDGKYFLLDKNNYGLIEKNISTCYVAITNDGEPCFRQWLIDSSQNPKIYKFWGDSFPMLKNDEALLENAYTIPKNRGFGIMATATHLISEKGKEQGVKHIITFVDKKNVSALRSIVYSGYKPYTLRKEKWFLFIKKVSFEEIPDELAIFLNKFVFMKNTGSLVSNNAINPYKSRQKVSG</sequence>
<evidence type="ECO:0000313" key="1">
    <source>
        <dbReference type="EMBL" id="TCL63119.1"/>
    </source>
</evidence>
<dbReference type="RefSeq" id="WP_132219173.1">
    <property type="nucleotide sequence ID" value="NZ_OX156936.1"/>
</dbReference>
<proteinExistence type="predicted"/>
<dbReference type="InterPro" id="IPR016181">
    <property type="entry name" value="Acyl_CoA_acyltransferase"/>
</dbReference>
<comment type="caution">
    <text evidence="1">The sequence shown here is derived from an EMBL/GenBank/DDBJ whole genome shotgun (WGS) entry which is preliminary data.</text>
</comment>
<dbReference type="EMBL" id="SLUP01000010">
    <property type="protein sequence ID" value="TCL63119.1"/>
    <property type="molecule type" value="Genomic_DNA"/>
</dbReference>
<reference evidence="1 2" key="1">
    <citation type="submission" date="2019-03" db="EMBL/GenBank/DDBJ databases">
        <title>Genomic Encyclopedia of Type Strains, Phase IV (KMG-IV): sequencing the most valuable type-strain genomes for metagenomic binning, comparative biology and taxonomic classification.</title>
        <authorList>
            <person name="Goeker M."/>
        </authorList>
    </citation>
    <scope>NUCLEOTIDE SEQUENCE [LARGE SCALE GENOMIC DNA]</scope>
    <source>
        <strain evidence="1 2">DSM 18792</strain>
    </source>
</reference>
<evidence type="ECO:0000313" key="2">
    <source>
        <dbReference type="Proteomes" id="UP000295455"/>
    </source>
</evidence>
<gene>
    <name evidence="1" type="ORF">EV196_11072</name>
</gene>
<protein>
    <recommendedName>
        <fullName evidence="3">N-acetyltransferase domain-containing protein</fullName>
    </recommendedName>
</protein>
<name>A0A4R1RBP5_9FLAO</name>
<accession>A0A4R1RBP5</accession>
<dbReference type="SUPFAM" id="SSF55729">
    <property type="entry name" value="Acyl-CoA N-acyltransferases (Nat)"/>
    <property type="match status" value="1"/>
</dbReference>
<dbReference type="Proteomes" id="UP000295455">
    <property type="component" value="Unassembled WGS sequence"/>
</dbReference>
<keyword evidence="2" id="KW-1185">Reference proteome</keyword>
<organism evidence="1 2">
    <name type="scientific">Mariniflexile fucanivorans</name>
    <dbReference type="NCBI Taxonomy" id="264023"/>
    <lineage>
        <taxon>Bacteria</taxon>
        <taxon>Pseudomonadati</taxon>
        <taxon>Bacteroidota</taxon>
        <taxon>Flavobacteriia</taxon>
        <taxon>Flavobacteriales</taxon>
        <taxon>Flavobacteriaceae</taxon>
        <taxon>Mariniflexile</taxon>
    </lineage>
</organism>
<dbReference type="OrthoDB" id="7986118at2"/>
<dbReference type="AlphaFoldDB" id="A0A4R1RBP5"/>
<evidence type="ECO:0008006" key="3">
    <source>
        <dbReference type="Google" id="ProtNLM"/>
    </source>
</evidence>